<gene>
    <name evidence="6" type="ORF">CH339_06800</name>
</gene>
<dbReference type="SUPFAM" id="SSF53850">
    <property type="entry name" value="Periplasmic binding protein-like II"/>
    <property type="match status" value="1"/>
</dbReference>
<evidence type="ECO:0000313" key="7">
    <source>
        <dbReference type="Proteomes" id="UP000249299"/>
    </source>
</evidence>
<name>A0A327JS99_9HYPH</name>
<keyword evidence="4" id="KW-0804">Transcription</keyword>
<dbReference type="InterPro" id="IPR050950">
    <property type="entry name" value="HTH-type_LysR_regulators"/>
</dbReference>
<evidence type="ECO:0000256" key="3">
    <source>
        <dbReference type="ARBA" id="ARBA00023125"/>
    </source>
</evidence>
<dbReference type="PROSITE" id="PS50931">
    <property type="entry name" value="HTH_LYSR"/>
    <property type="match status" value="1"/>
</dbReference>
<dbReference type="Pfam" id="PF03466">
    <property type="entry name" value="LysR_substrate"/>
    <property type="match status" value="1"/>
</dbReference>
<evidence type="ECO:0000256" key="2">
    <source>
        <dbReference type="ARBA" id="ARBA00023015"/>
    </source>
</evidence>
<dbReference type="OrthoDB" id="7840053at2"/>
<evidence type="ECO:0000259" key="5">
    <source>
        <dbReference type="PROSITE" id="PS50931"/>
    </source>
</evidence>
<dbReference type="InterPro" id="IPR036388">
    <property type="entry name" value="WH-like_DNA-bd_sf"/>
</dbReference>
<dbReference type="Gene3D" id="1.10.10.10">
    <property type="entry name" value="Winged helix-like DNA-binding domain superfamily/Winged helix DNA-binding domain"/>
    <property type="match status" value="1"/>
</dbReference>
<dbReference type="Pfam" id="PF00126">
    <property type="entry name" value="HTH_1"/>
    <property type="match status" value="1"/>
</dbReference>
<dbReference type="RefSeq" id="WP_146610124.1">
    <property type="nucleotide sequence ID" value="NZ_JACIGG010000009.1"/>
</dbReference>
<keyword evidence="3" id="KW-0238">DNA-binding</keyword>
<comment type="similarity">
    <text evidence="1">Belongs to the LysR transcriptional regulatory family.</text>
</comment>
<evidence type="ECO:0000313" key="6">
    <source>
        <dbReference type="EMBL" id="RAI28324.1"/>
    </source>
</evidence>
<dbReference type="Gene3D" id="3.40.190.290">
    <property type="match status" value="1"/>
</dbReference>
<sequence length="293" mass="32604">MVKVSSPQIAAFTHAARERSFSKAAKVLGITQSAVTQHVARLEREMGTQLFLRTRGGLELTKPALELFALSDRMRTAEQLIAEKIAAYGTLSAGHLDVVANAPRPALPLIRSYCRRFPDVKLTFTLASWTLAMDKLRRREIDIAVITEPDLTDDLVAVELARVRYMAYMRADHPLAGRPEISLRELETEPLVLPEAGSLTRRIVGECLAAHGLQLRRMIEMTTFPVVKEAILHGIGVGILLEESFYPSGQLVMRPIRELSESYRTCLVAAADRSELRTVREFIDLAEEAPSAE</sequence>
<dbReference type="PANTHER" id="PTHR30419:SF7">
    <property type="entry name" value="HTH-TYPE TRANSCRIPTIONAL REGULATOR TDCA"/>
    <property type="match status" value="1"/>
</dbReference>
<dbReference type="GO" id="GO:0003677">
    <property type="term" value="F:DNA binding"/>
    <property type="evidence" value="ECO:0007669"/>
    <property type="project" value="UniProtKB-KW"/>
</dbReference>
<dbReference type="AlphaFoldDB" id="A0A327JS99"/>
<dbReference type="InterPro" id="IPR005119">
    <property type="entry name" value="LysR_subst-bd"/>
</dbReference>
<dbReference type="Proteomes" id="UP000249299">
    <property type="component" value="Unassembled WGS sequence"/>
</dbReference>
<dbReference type="InterPro" id="IPR036390">
    <property type="entry name" value="WH_DNA-bd_sf"/>
</dbReference>
<dbReference type="SUPFAM" id="SSF46785">
    <property type="entry name" value="Winged helix' DNA-binding domain"/>
    <property type="match status" value="1"/>
</dbReference>
<keyword evidence="7" id="KW-1185">Reference proteome</keyword>
<comment type="caution">
    <text evidence="6">The sequence shown here is derived from an EMBL/GenBank/DDBJ whole genome shotgun (WGS) entry which is preliminary data.</text>
</comment>
<dbReference type="GO" id="GO:0005829">
    <property type="term" value="C:cytosol"/>
    <property type="evidence" value="ECO:0007669"/>
    <property type="project" value="TreeGrafter"/>
</dbReference>
<dbReference type="CDD" id="cd05466">
    <property type="entry name" value="PBP2_LTTR_substrate"/>
    <property type="match status" value="1"/>
</dbReference>
<feature type="domain" description="HTH lysR-type" evidence="5">
    <location>
        <begin position="4"/>
        <end position="61"/>
    </location>
</feature>
<organism evidence="6 7">
    <name type="scientific">Rhodobium orientis</name>
    <dbReference type="NCBI Taxonomy" id="34017"/>
    <lineage>
        <taxon>Bacteria</taxon>
        <taxon>Pseudomonadati</taxon>
        <taxon>Pseudomonadota</taxon>
        <taxon>Alphaproteobacteria</taxon>
        <taxon>Hyphomicrobiales</taxon>
        <taxon>Rhodobiaceae</taxon>
        <taxon>Rhodobium</taxon>
    </lineage>
</organism>
<evidence type="ECO:0000256" key="1">
    <source>
        <dbReference type="ARBA" id="ARBA00009437"/>
    </source>
</evidence>
<dbReference type="GO" id="GO:0003700">
    <property type="term" value="F:DNA-binding transcription factor activity"/>
    <property type="evidence" value="ECO:0007669"/>
    <property type="project" value="InterPro"/>
</dbReference>
<dbReference type="EMBL" id="NPEV01000010">
    <property type="protein sequence ID" value="RAI28324.1"/>
    <property type="molecule type" value="Genomic_DNA"/>
</dbReference>
<protein>
    <recommendedName>
        <fullName evidence="5">HTH lysR-type domain-containing protein</fullName>
    </recommendedName>
</protein>
<accession>A0A327JS99</accession>
<reference evidence="6 7" key="1">
    <citation type="submission" date="2017-07" db="EMBL/GenBank/DDBJ databases">
        <title>Draft Genome Sequences of Select Purple Nonsulfur Bacteria.</title>
        <authorList>
            <person name="Lasarre B."/>
            <person name="Mckinlay J.B."/>
        </authorList>
    </citation>
    <scope>NUCLEOTIDE SEQUENCE [LARGE SCALE GENOMIC DNA]</scope>
    <source>
        <strain evidence="6 7">DSM 11290</strain>
    </source>
</reference>
<dbReference type="InterPro" id="IPR000847">
    <property type="entry name" value="LysR_HTH_N"/>
</dbReference>
<proteinExistence type="inferred from homology"/>
<dbReference type="PRINTS" id="PR00039">
    <property type="entry name" value="HTHLYSR"/>
</dbReference>
<evidence type="ECO:0000256" key="4">
    <source>
        <dbReference type="ARBA" id="ARBA00023163"/>
    </source>
</evidence>
<dbReference type="PANTHER" id="PTHR30419">
    <property type="entry name" value="HTH-TYPE TRANSCRIPTIONAL REGULATOR YBHD"/>
    <property type="match status" value="1"/>
</dbReference>
<keyword evidence="2" id="KW-0805">Transcription regulation</keyword>